<proteinExistence type="inferred from homology"/>
<gene>
    <name evidence="6" type="primary">modC</name>
    <name evidence="6" type="ORF">GPL21_13550</name>
</gene>
<dbReference type="PROSITE" id="PS00211">
    <property type="entry name" value="ABC_TRANSPORTER_1"/>
    <property type="match status" value="1"/>
</dbReference>
<dbReference type="EMBL" id="WQNF01000007">
    <property type="protein sequence ID" value="MVT66131.1"/>
    <property type="molecule type" value="Genomic_DNA"/>
</dbReference>
<dbReference type="SMART" id="SM00382">
    <property type="entry name" value="AAA"/>
    <property type="match status" value="1"/>
</dbReference>
<dbReference type="AlphaFoldDB" id="A0A844STF1"/>
<organism evidence="6 7">
    <name type="scientific">Bradyrhizobium pachyrhizi</name>
    <dbReference type="NCBI Taxonomy" id="280333"/>
    <lineage>
        <taxon>Bacteria</taxon>
        <taxon>Pseudomonadati</taxon>
        <taxon>Pseudomonadota</taxon>
        <taxon>Alphaproteobacteria</taxon>
        <taxon>Hyphomicrobiales</taxon>
        <taxon>Nitrobacteraceae</taxon>
        <taxon>Bradyrhizobium</taxon>
    </lineage>
</organism>
<protein>
    <submittedName>
        <fullName evidence="6">Molybdenum ABC transporter ATP-binding protein</fullName>
    </submittedName>
</protein>
<dbReference type="GO" id="GO:0005524">
    <property type="term" value="F:ATP binding"/>
    <property type="evidence" value="ECO:0007669"/>
    <property type="project" value="UniProtKB-KW"/>
</dbReference>
<name>A0A844STF1_9BRAD</name>
<dbReference type="PANTHER" id="PTHR43514">
    <property type="entry name" value="ABC TRANSPORTER I FAMILY MEMBER 10"/>
    <property type="match status" value="1"/>
</dbReference>
<dbReference type="Gene3D" id="3.40.50.300">
    <property type="entry name" value="P-loop containing nucleotide triphosphate hydrolases"/>
    <property type="match status" value="1"/>
</dbReference>
<evidence type="ECO:0000256" key="2">
    <source>
        <dbReference type="ARBA" id="ARBA00022741"/>
    </source>
</evidence>
<dbReference type="RefSeq" id="WP_028335889.1">
    <property type="nucleotide sequence ID" value="NZ_CP121667.1"/>
</dbReference>
<dbReference type="InterPro" id="IPR027417">
    <property type="entry name" value="P-loop_NTPase"/>
</dbReference>
<dbReference type="PANTHER" id="PTHR43514:SF4">
    <property type="entry name" value="ABC TRANSPORTER I FAMILY MEMBER 10"/>
    <property type="match status" value="1"/>
</dbReference>
<evidence type="ECO:0000313" key="7">
    <source>
        <dbReference type="Proteomes" id="UP000436468"/>
    </source>
</evidence>
<dbReference type="InterPro" id="IPR003439">
    <property type="entry name" value="ABC_transporter-like_ATP-bd"/>
</dbReference>
<dbReference type="SUPFAM" id="SSF52540">
    <property type="entry name" value="P-loop containing nucleoside triphosphate hydrolases"/>
    <property type="match status" value="1"/>
</dbReference>
<dbReference type="NCBIfam" id="TIGR02142">
    <property type="entry name" value="modC_ABC"/>
    <property type="match status" value="1"/>
</dbReference>
<dbReference type="Pfam" id="PF00005">
    <property type="entry name" value="ABC_tran"/>
    <property type="match status" value="1"/>
</dbReference>
<evidence type="ECO:0000259" key="5">
    <source>
        <dbReference type="PROSITE" id="PS50893"/>
    </source>
</evidence>
<dbReference type="InterPro" id="IPR003593">
    <property type="entry name" value="AAA+_ATPase"/>
</dbReference>
<evidence type="ECO:0000256" key="1">
    <source>
        <dbReference type="ARBA" id="ARBA00005417"/>
    </source>
</evidence>
<dbReference type="GO" id="GO:0140359">
    <property type="term" value="F:ABC-type transporter activity"/>
    <property type="evidence" value="ECO:0007669"/>
    <property type="project" value="InterPro"/>
</dbReference>
<keyword evidence="2" id="KW-0547">Nucleotide-binding</keyword>
<dbReference type="GO" id="GO:0016887">
    <property type="term" value="F:ATP hydrolysis activity"/>
    <property type="evidence" value="ECO:0007669"/>
    <property type="project" value="InterPro"/>
</dbReference>
<dbReference type="InterPro" id="IPR017871">
    <property type="entry name" value="ABC_transporter-like_CS"/>
</dbReference>
<comment type="function">
    <text evidence="4">Involved in beta-(1--&gt;2)glucan export. Transmembrane domains (TMD) form a pore in the inner membrane and the ATP-binding domain (NBD) is responsible for energy generation.</text>
</comment>
<dbReference type="Proteomes" id="UP000436468">
    <property type="component" value="Unassembled WGS sequence"/>
</dbReference>
<evidence type="ECO:0000313" key="6">
    <source>
        <dbReference type="EMBL" id="MVT66131.1"/>
    </source>
</evidence>
<dbReference type="InterPro" id="IPR011868">
    <property type="entry name" value="ModC_ABC_ATP-bd"/>
</dbReference>
<evidence type="ECO:0000256" key="3">
    <source>
        <dbReference type="ARBA" id="ARBA00022840"/>
    </source>
</evidence>
<keyword evidence="3 6" id="KW-0067">ATP-binding</keyword>
<keyword evidence="7" id="KW-1185">Reference proteome</keyword>
<dbReference type="GO" id="GO:0016020">
    <property type="term" value="C:membrane"/>
    <property type="evidence" value="ECO:0007669"/>
    <property type="project" value="InterPro"/>
</dbReference>
<reference evidence="6 7" key="1">
    <citation type="submission" date="2019-12" db="EMBL/GenBank/DDBJ databases">
        <title>Draft genome sequences Bradyrhizobium cajani AMBPC1010, Bradyrhizobium pachyrhizi AMBPC1040 and Bradyrhizobium yuanmingense ALSPC3051, three plant growth promoting strains isolated from nodules of Cajanus cajan L. in Dominican Republic.</title>
        <authorList>
            <person name="Flores-Felix J.D."/>
            <person name="Araujo J."/>
            <person name="Diaz-Alcantara C."/>
            <person name="Gonzalez-Andres F."/>
            <person name="Velazquez E."/>
        </authorList>
    </citation>
    <scope>NUCLEOTIDE SEQUENCE [LARGE SCALE GENOMIC DNA]</scope>
    <source>
        <strain evidence="6 7">1040</strain>
    </source>
</reference>
<dbReference type="GO" id="GO:0015098">
    <property type="term" value="F:molybdate ion transmembrane transporter activity"/>
    <property type="evidence" value="ECO:0007669"/>
    <property type="project" value="InterPro"/>
</dbReference>
<evidence type="ECO:0000256" key="4">
    <source>
        <dbReference type="ARBA" id="ARBA00024722"/>
    </source>
</evidence>
<feature type="domain" description="ABC transporter" evidence="5">
    <location>
        <begin position="1"/>
        <end position="221"/>
    </location>
</feature>
<accession>A0A844STF1</accession>
<comment type="caution">
    <text evidence="6">The sequence shown here is derived from an EMBL/GenBank/DDBJ whole genome shotgun (WGS) entry which is preliminary data.</text>
</comment>
<comment type="similarity">
    <text evidence="1">Belongs to the ABC transporter superfamily.</text>
</comment>
<dbReference type="InterPro" id="IPR050334">
    <property type="entry name" value="Molybdenum_import_ModC"/>
</dbReference>
<dbReference type="PROSITE" id="PS50893">
    <property type="entry name" value="ABC_TRANSPORTER_2"/>
    <property type="match status" value="1"/>
</dbReference>
<sequence length="223" mass="24418">MLRVDITKQLGEFSLAASFTSEGRVTGLFGASGSGKTSLINTIAGLLRPDRGTIVIDGETVDDTATGIHVPSWRRRIGYVFQDARLFPHLDVRQNLDYGRRMNGLTEDPAQHRRVVDLLDIGALLDRRPGKLSGGERQRVALGRALLSKPRLLLLDEPLGALDESRKLEILPYLVRLRDEAGVPMVYVSHDAAELRQLATQIVMLRRGQVTAFGGVKVLTAGG</sequence>